<dbReference type="AlphaFoldDB" id="A0A5C0XQ26"/>
<keyword evidence="1" id="KW-0812">Transmembrane</keyword>
<feature type="transmembrane region" description="Helical" evidence="1">
    <location>
        <begin position="79"/>
        <end position="94"/>
    </location>
</feature>
<sequence length="98" mass="11005">MIGKVALLLFGLGIGLVIITKNLIALLIPSLGIPIYFSYIAIKENVIPKSRVFDKEFLFATSFVVFVIVFVSLFIDPRWVVLLIGLVLPILFLLKDRQ</sequence>
<evidence type="ECO:0000256" key="1">
    <source>
        <dbReference type="SAM" id="Phobius"/>
    </source>
</evidence>
<feature type="transmembrane region" description="Helical" evidence="1">
    <location>
        <begin position="57"/>
        <end position="73"/>
    </location>
</feature>
<dbReference type="RefSeq" id="WP_011012621.1">
    <property type="nucleotide sequence ID" value="NC_003413.1"/>
</dbReference>
<protein>
    <submittedName>
        <fullName evidence="2">Uncharacterized protein</fullName>
    </submittedName>
</protein>
<gene>
    <name evidence="2" type="ORF">PFDSM3638_07390</name>
</gene>
<keyword evidence="1" id="KW-1133">Transmembrane helix</keyword>
<organism evidence="2 3">
    <name type="scientific">Pyrococcus furiosus (strain ATCC 43587 / DSM 3638 / JCM 8422 / Vc1)</name>
    <dbReference type="NCBI Taxonomy" id="186497"/>
    <lineage>
        <taxon>Archaea</taxon>
        <taxon>Methanobacteriati</taxon>
        <taxon>Methanobacteriota</taxon>
        <taxon>Thermococci</taxon>
        <taxon>Thermococcales</taxon>
        <taxon>Thermococcaceae</taxon>
        <taxon>Pyrococcus</taxon>
    </lineage>
</organism>
<reference evidence="2 3" key="1">
    <citation type="submission" date="2017-08" db="EMBL/GenBank/DDBJ databases">
        <title>Resequencing and Reannotation of the genome of Pyrococcus furiosus type strain DSM3638.</title>
        <authorList>
            <person name="Reichelt R.M."/>
            <person name="Bunk B."/>
        </authorList>
    </citation>
    <scope>NUCLEOTIDE SEQUENCE [LARGE SCALE GENOMIC DNA]</scope>
    <source>
        <strain evidence="2 3">DSM 3638</strain>
    </source>
</reference>
<accession>A0A5C0XQ26</accession>
<name>A0A5C0XQ26_PYRFU</name>
<proteinExistence type="predicted"/>
<dbReference type="Proteomes" id="UP000324354">
    <property type="component" value="Chromosome"/>
</dbReference>
<dbReference type="EMBL" id="CP023154">
    <property type="protein sequence ID" value="QEK79103.1"/>
    <property type="molecule type" value="Genomic_DNA"/>
</dbReference>
<dbReference type="GeneID" id="13300779"/>
<keyword evidence="1" id="KW-0472">Membrane</keyword>
<evidence type="ECO:0000313" key="2">
    <source>
        <dbReference type="EMBL" id="QEK79103.1"/>
    </source>
</evidence>
<evidence type="ECO:0000313" key="3">
    <source>
        <dbReference type="Proteomes" id="UP000324354"/>
    </source>
</evidence>
<dbReference type="GeneID" id="41713286"/>
<feature type="transmembrane region" description="Helical" evidence="1">
    <location>
        <begin position="6"/>
        <end position="37"/>
    </location>
</feature>